<feature type="compositionally biased region" description="Polar residues" evidence="1">
    <location>
        <begin position="71"/>
        <end position="84"/>
    </location>
</feature>
<gene>
    <name evidence="2" type="ORF">HPLM_LOCUS3189</name>
</gene>
<feature type="region of interest" description="Disordered" evidence="1">
    <location>
        <begin position="1"/>
        <end position="97"/>
    </location>
</feature>
<organism evidence="4">
    <name type="scientific">Haemonchus placei</name>
    <name type="common">Barber's pole worm</name>
    <dbReference type="NCBI Taxonomy" id="6290"/>
    <lineage>
        <taxon>Eukaryota</taxon>
        <taxon>Metazoa</taxon>
        <taxon>Ecdysozoa</taxon>
        <taxon>Nematoda</taxon>
        <taxon>Chromadorea</taxon>
        <taxon>Rhabditida</taxon>
        <taxon>Rhabditina</taxon>
        <taxon>Rhabditomorpha</taxon>
        <taxon>Strongyloidea</taxon>
        <taxon>Trichostrongylidae</taxon>
        <taxon>Haemonchus</taxon>
    </lineage>
</organism>
<feature type="compositionally biased region" description="Polar residues" evidence="1">
    <location>
        <begin position="37"/>
        <end position="58"/>
    </location>
</feature>
<accession>A0A0N4W0T6</accession>
<proteinExistence type="predicted"/>
<name>A0A0N4W0T6_HAEPC</name>
<feature type="compositionally biased region" description="Basic and acidic residues" evidence="1">
    <location>
        <begin position="1"/>
        <end position="22"/>
    </location>
</feature>
<reference evidence="4" key="1">
    <citation type="submission" date="2017-02" db="UniProtKB">
        <authorList>
            <consortium name="WormBaseParasite"/>
        </authorList>
    </citation>
    <scope>IDENTIFICATION</scope>
</reference>
<dbReference type="Proteomes" id="UP000268014">
    <property type="component" value="Unassembled WGS sequence"/>
</dbReference>
<evidence type="ECO:0000313" key="3">
    <source>
        <dbReference type="Proteomes" id="UP000268014"/>
    </source>
</evidence>
<protein>
    <submittedName>
        <fullName evidence="2 4">Uncharacterized protein</fullName>
    </submittedName>
</protein>
<keyword evidence="3" id="KW-1185">Reference proteome</keyword>
<evidence type="ECO:0000256" key="1">
    <source>
        <dbReference type="SAM" id="MobiDB-lite"/>
    </source>
</evidence>
<dbReference type="WBParaSite" id="HPLM_0000319701-mRNA-1">
    <property type="protein sequence ID" value="HPLM_0000319701-mRNA-1"/>
    <property type="gene ID" value="HPLM_0000319701"/>
</dbReference>
<dbReference type="EMBL" id="UZAF01016103">
    <property type="protein sequence ID" value="VDO20347.1"/>
    <property type="molecule type" value="Genomic_DNA"/>
</dbReference>
<reference evidence="2 3" key="2">
    <citation type="submission" date="2018-11" db="EMBL/GenBank/DDBJ databases">
        <authorList>
            <consortium name="Pathogen Informatics"/>
        </authorList>
    </citation>
    <scope>NUCLEOTIDE SEQUENCE [LARGE SCALE GENOMIC DNA]</scope>
    <source>
        <strain evidence="2 3">MHpl1</strain>
    </source>
</reference>
<sequence>DRTESTYSRAESRGRKDSRKQDNNTTVLRRRLVFTLSMESRSASRTMQAGRNITQSAGIRQPERYDRTPSKRSNSAPKTPSSRLKTPISVASRMKTK</sequence>
<evidence type="ECO:0000313" key="2">
    <source>
        <dbReference type="EMBL" id="VDO20347.1"/>
    </source>
</evidence>
<dbReference type="AlphaFoldDB" id="A0A0N4W0T6"/>
<evidence type="ECO:0000313" key="4">
    <source>
        <dbReference type="WBParaSite" id="HPLM_0000319701-mRNA-1"/>
    </source>
</evidence>
<dbReference type="OrthoDB" id="10478292at2759"/>